<reference evidence="3" key="1">
    <citation type="submission" date="2016-11" db="UniProtKB">
        <authorList>
            <consortium name="WormBaseParasite"/>
        </authorList>
    </citation>
    <scope>IDENTIFICATION</scope>
</reference>
<name>A0A1I7YMR7_9BILA</name>
<evidence type="ECO:0000256" key="1">
    <source>
        <dbReference type="SAM" id="SignalP"/>
    </source>
</evidence>
<sequence length="134" mass="15032">MYRLFPLTFLCFAAVNIQESTSAPVDPGNCDAVAEIFRLENEHSILVDSLYAGCKLFPGNGCADFEPFIKRIDEEVVRNGNLKEDQDKIDRLSDILLEYIGHDDSRRDNLRGLKINNGWGMIGQLASCQPPVNK</sequence>
<keyword evidence="1" id="KW-0732">Signal</keyword>
<evidence type="ECO:0000313" key="3">
    <source>
        <dbReference type="WBParaSite" id="L893_g1790.t1"/>
    </source>
</evidence>
<accession>A0A1I7YMR7</accession>
<organism evidence="2 3">
    <name type="scientific">Steinernema glaseri</name>
    <dbReference type="NCBI Taxonomy" id="37863"/>
    <lineage>
        <taxon>Eukaryota</taxon>
        <taxon>Metazoa</taxon>
        <taxon>Ecdysozoa</taxon>
        <taxon>Nematoda</taxon>
        <taxon>Chromadorea</taxon>
        <taxon>Rhabditida</taxon>
        <taxon>Tylenchina</taxon>
        <taxon>Panagrolaimomorpha</taxon>
        <taxon>Strongyloidoidea</taxon>
        <taxon>Steinernematidae</taxon>
        <taxon>Steinernema</taxon>
    </lineage>
</organism>
<proteinExistence type="predicted"/>
<keyword evidence="2" id="KW-1185">Reference proteome</keyword>
<dbReference type="WBParaSite" id="L893_g1790.t1">
    <property type="protein sequence ID" value="L893_g1790.t1"/>
    <property type="gene ID" value="L893_g1790"/>
</dbReference>
<dbReference type="AlphaFoldDB" id="A0A1I7YMR7"/>
<feature type="chain" id="PRO_5009312350" evidence="1">
    <location>
        <begin position="23"/>
        <end position="134"/>
    </location>
</feature>
<protein>
    <submittedName>
        <fullName evidence="3">Secreted protein</fullName>
    </submittedName>
</protein>
<evidence type="ECO:0000313" key="2">
    <source>
        <dbReference type="Proteomes" id="UP000095287"/>
    </source>
</evidence>
<dbReference type="Proteomes" id="UP000095287">
    <property type="component" value="Unplaced"/>
</dbReference>
<feature type="signal peptide" evidence="1">
    <location>
        <begin position="1"/>
        <end position="22"/>
    </location>
</feature>